<proteinExistence type="predicted"/>
<accession>A0A4U0TPC0</accession>
<organism evidence="3 4">
    <name type="scientific">Friedmanniomyces endolithicus</name>
    <dbReference type="NCBI Taxonomy" id="329885"/>
    <lineage>
        <taxon>Eukaryota</taxon>
        <taxon>Fungi</taxon>
        <taxon>Dikarya</taxon>
        <taxon>Ascomycota</taxon>
        <taxon>Pezizomycotina</taxon>
        <taxon>Dothideomycetes</taxon>
        <taxon>Dothideomycetidae</taxon>
        <taxon>Mycosphaerellales</taxon>
        <taxon>Teratosphaeriaceae</taxon>
        <taxon>Friedmanniomyces</taxon>
    </lineage>
</organism>
<feature type="compositionally biased region" description="Polar residues" evidence="2">
    <location>
        <begin position="192"/>
        <end position="213"/>
    </location>
</feature>
<dbReference type="Gene3D" id="3.40.50.1580">
    <property type="entry name" value="Nucleoside phosphorylase domain"/>
    <property type="match status" value="1"/>
</dbReference>
<feature type="region of interest" description="Disordered" evidence="2">
    <location>
        <begin position="109"/>
        <end position="213"/>
    </location>
</feature>
<sequence length="389" mass="41787">MAPSPTHSRESYTVGIICALDVEKAAVEATLDEEHGGLERLAGDDSSYSFGRIGQHDVVVACLPAGVTGKASRQLAQSNKKEPTIWKYKEGKLNGSGYIWTLPDAEQSAEGVAAPQSPHDASKRSPKRDGIVASDEEVQAVAPHSPDGPHPDSAPDTSVSSILVPSRTNISDIPTTRAECDSGSSEAGVAPTQKTPREGQSTVAVGPAHSTSEVEALTKEDTQRLPGVTSISATDQEILNTSVFTYARKPNGNGTTAAPHDVAIIAGPENRGHLQDDACMSESRQQLYFGKLVMQLRSLRHKREQLKQEVESNRNTLPDIPALKCNADQMQKRAQELAQQAEEARQEADVACRDLAGAQDEAKKVDSAEGELQQIDQELKEARSELRID</sequence>
<dbReference type="STRING" id="329885.A0A4U0TPC0"/>
<protein>
    <submittedName>
        <fullName evidence="3">Uncharacterized protein</fullName>
    </submittedName>
</protein>
<evidence type="ECO:0000313" key="4">
    <source>
        <dbReference type="Proteomes" id="UP000310066"/>
    </source>
</evidence>
<dbReference type="OrthoDB" id="3946144at2759"/>
<dbReference type="Proteomes" id="UP000310066">
    <property type="component" value="Unassembled WGS sequence"/>
</dbReference>
<feature type="coiled-coil region" evidence="1">
    <location>
        <begin position="289"/>
        <end position="385"/>
    </location>
</feature>
<dbReference type="PANTHER" id="PTHR46082:SF6">
    <property type="entry name" value="AAA+ ATPASE DOMAIN-CONTAINING PROTEIN-RELATED"/>
    <property type="match status" value="1"/>
</dbReference>
<dbReference type="EMBL" id="NAJP01000203">
    <property type="protein sequence ID" value="TKA23807.1"/>
    <property type="molecule type" value="Genomic_DNA"/>
</dbReference>
<evidence type="ECO:0000256" key="2">
    <source>
        <dbReference type="SAM" id="MobiDB-lite"/>
    </source>
</evidence>
<feature type="compositionally biased region" description="Basic and acidic residues" evidence="2">
    <location>
        <begin position="120"/>
        <end position="130"/>
    </location>
</feature>
<dbReference type="PANTHER" id="PTHR46082">
    <property type="entry name" value="ATP/GTP-BINDING PROTEIN-RELATED"/>
    <property type="match status" value="1"/>
</dbReference>
<keyword evidence="1" id="KW-0175">Coiled coil</keyword>
<dbReference type="GO" id="GO:0003824">
    <property type="term" value="F:catalytic activity"/>
    <property type="evidence" value="ECO:0007669"/>
    <property type="project" value="InterPro"/>
</dbReference>
<dbReference type="InterPro" id="IPR053137">
    <property type="entry name" value="NLR-like"/>
</dbReference>
<name>A0A4U0TPC0_9PEZI</name>
<dbReference type="AlphaFoldDB" id="A0A4U0TPC0"/>
<dbReference type="InterPro" id="IPR035994">
    <property type="entry name" value="Nucleoside_phosphorylase_sf"/>
</dbReference>
<gene>
    <name evidence="3" type="ORF">B0A54_17891</name>
</gene>
<comment type="caution">
    <text evidence="3">The sequence shown here is derived from an EMBL/GenBank/DDBJ whole genome shotgun (WGS) entry which is preliminary data.</text>
</comment>
<dbReference type="GO" id="GO:0009116">
    <property type="term" value="P:nucleoside metabolic process"/>
    <property type="evidence" value="ECO:0007669"/>
    <property type="project" value="InterPro"/>
</dbReference>
<feature type="compositionally biased region" description="Polar residues" evidence="2">
    <location>
        <begin position="155"/>
        <end position="174"/>
    </location>
</feature>
<evidence type="ECO:0000256" key="1">
    <source>
        <dbReference type="SAM" id="Coils"/>
    </source>
</evidence>
<evidence type="ECO:0000313" key="3">
    <source>
        <dbReference type="EMBL" id="TKA23807.1"/>
    </source>
</evidence>
<reference evidence="3 4" key="1">
    <citation type="submission" date="2017-03" db="EMBL/GenBank/DDBJ databases">
        <title>Genomes of endolithic fungi from Antarctica.</title>
        <authorList>
            <person name="Coleine C."/>
            <person name="Masonjones S."/>
            <person name="Stajich J.E."/>
        </authorList>
    </citation>
    <scope>NUCLEOTIDE SEQUENCE [LARGE SCALE GENOMIC DNA]</scope>
    <source>
        <strain evidence="3 4">CCFEE 5311</strain>
    </source>
</reference>